<keyword evidence="2" id="KW-1185">Reference proteome</keyword>
<evidence type="ECO:0000313" key="2">
    <source>
        <dbReference type="Proteomes" id="UP000000925"/>
    </source>
</evidence>
<protein>
    <submittedName>
        <fullName evidence="1">Uncharacterized protein</fullName>
    </submittedName>
</protein>
<name>D5EIC1_CORAD</name>
<reference evidence="1 2" key="1">
    <citation type="journal article" date="2010" name="Stand. Genomic Sci.">
        <title>Complete genome sequence of Coraliomargarita akajimensis type strain (04OKA010-24).</title>
        <authorList>
            <person name="Mavromatis K."/>
            <person name="Abt B."/>
            <person name="Brambilla E."/>
            <person name="Lapidus A."/>
            <person name="Copeland A."/>
            <person name="Deshpande S."/>
            <person name="Nolan M."/>
            <person name="Lucas S."/>
            <person name="Tice H."/>
            <person name="Cheng J.F."/>
            <person name="Han C."/>
            <person name="Detter J.C."/>
            <person name="Woyke T."/>
            <person name="Goodwin L."/>
            <person name="Pitluck S."/>
            <person name="Held B."/>
            <person name="Brettin T."/>
            <person name="Tapia R."/>
            <person name="Ivanova N."/>
            <person name="Mikhailova N."/>
            <person name="Pati A."/>
            <person name="Liolios K."/>
            <person name="Chen A."/>
            <person name="Palaniappan K."/>
            <person name="Land M."/>
            <person name="Hauser L."/>
            <person name="Chang Y.J."/>
            <person name="Jeffries C.D."/>
            <person name="Rohde M."/>
            <person name="Goker M."/>
            <person name="Bristow J."/>
            <person name="Eisen J.A."/>
            <person name="Markowitz V."/>
            <person name="Hugenholtz P."/>
            <person name="Klenk H.P."/>
            <person name="Kyrpides N.C."/>
        </authorList>
    </citation>
    <scope>NUCLEOTIDE SEQUENCE [LARGE SCALE GENOMIC DNA]</scope>
    <source>
        <strain evidence="2">DSM 45221 / IAM 15411 / JCM 23193 / KCTC 12865</strain>
    </source>
</reference>
<proteinExistence type="predicted"/>
<evidence type="ECO:0000313" key="1">
    <source>
        <dbReference type="EMBL" id="ADE54187.1"/>
    </source>
</evidence>
<dbReference type="AlphaFoldDB" id="D5EIC1"/>
<accession>D5EIC1</accession>
<dbReference type="RefSeq" id="WP_013042909.1">
    <property type="nucleotide sequence ID" value="NC_014008.1"/>
</dbReference>
<gene>
    <name evidence="1" type="ordered locus">Caka_1166</name>
</gene>
<dbReference type="EMBL" id="CP001998">
    <property type="protein sequence ID" value="ADE54187.1"/>
    <property type="molecule type" value="Genomic_DNA"/>
</dbReference>
<sequence length="283" mass="32167">MKQDDSAFSDLERLLVTGETVIKRLHKLSQTADKRTAELSASFLEMITRKGINSLVALVEEKPETLKARARVCSDWPGFVPEHKAARDANATLKERIELGRDVPYKTSHTDLSSPLQEMAARFFFELSEARAMYRSNISQYGAQMLPEWTHRAASLPKLPGTKEDCLLWFECGWEALQYSCDGDLSKHPMIVQIGYKKAKQKAEARRHSARSRLRRQYAQEKEQIERATPIGLNSKSRLEAPSLEILETKIQQLENSDLEIRPGDITACARDSLRKAFQGRFG</sequence>
<dbReference type="HOGENOM" id="CLU_982503_0_0_0"/>
<dbReference type="Proteomes" id="UP000000925">
    <property type="component" value="Chromosome"/>
</dbReference>
<organism evidence="1 2">
    <name type="scientific">Coraliomargarita akajimensis (strain DSM 45221 / IAM 15411 / JCM 23193 / KCTC 12865 / 04OKA010-24)</name>
    <dbReference type="NCBI Taxonomy" id="583355"/>
    <lineage>
        <taxon>Bacteria</taxon>
        <taxon>Pseudomonadati</taxon>
        <taxon>Verrucomicrobiota</taxon>
        <taxon>Opitutia</taxon>
        <taxon>Puniceicoccales</taxon>
        <taxon>Coraliomargaritaceae</taxon>
        <taxon>Coraliomargarita</taxon>
    </lineage>
</organism>
<dbReference type="KEGG" id="caa:Caka_1166"/>